<name>A0AAE1ALK5_9GAST</name>
<sequence length="77" mass="8855">MTQILVVRVQRAMSFYSPGNCHRTVKPASGRRHTRMMVWESDQLSSKPVYFPSVYSISWTGEVDLYLTENLPNLTSC</sequence>
<keyword evidence="2" id="KW-1185">Reference proteome</keyword>
<protein>
    <submittedName>
        <fullName evidence="1">Uncharacterized protein</fullName>
    </submittedName>
</protein>
<evidence type="ECO:0000313" key="1">
    <source>
        <dbReference type="EMBL" id="KAK3789790.1"/>
    </source>
</evidence>
<evidence type="ECO:0000313" key="2">
    <source>
        <dbReference type="Proteomes" id="UP001283361"/>
    </source>
</evidence>
<dbReference type="Proteomes" id="UP001283361">
    <property type="component" value="Unassembled WGS sequence"/>
</dbReference>
<organism evidence="1 2">
    <name type="scientific">Elysia crispata</name>
    <name type="common">lettuce slug</name>
    <dbReference type="NCBI Taxonomy" id="231223"/>
    <lineage>
        <taxon>Eukaryota</taxon>
        <taxon>Metazoa</taxon>
        <taxon>Spiralia</taxon>
        <taxon>Lophotrochozoa</taxon>
        <taxon>Mollusca</taxon>
        <taxon>Gastropoda</taxon>
        <taxon>Heterobranchia</taxon>
        <taxon>Euthyneura</taxon>
        <taxon>Panpulmonata</taxon>
        <taxon>Sacoglossa</taxon>
        <taxon>Placobranchoidea</taxon>
        <taxon>Plakobranchidae</taxon>
        <taxon>Elysia</taxon>
    </lineage>
</organism>
<gene>
    <name evidence="1" type="ORF">RRG08_036083</name>
</gene>
<dbReference type="AlphaFoldDB" id="A0AAE1ALK5"/>
<reference evidence="1" key="1">
    <citation type="journal article" date="2023" name="G3 (Bethesda)">
        <title>A reference genome for the long-term kleptoplast-retaining sea slug Elysia crispata morphotype clarki.</title>
        <authorList>
            <person name="Eastman K.E."/>
            <person name="Pendleton A.L."/>
            <person name="Shaikh M.A."/>
            <person name="Suttiyut T."/>
            <person name="Ogas R."/>
            <person name="Tomko P."/>
            <person name="Gavelis G."/>
            <person name="Widhalm J.R."/>
            <person name="Wisecaver J.H."/>
        </authorList>
    </citation>
    <scope>NUCLEOTIDE SEQUENCE</scope>
    <source>
        <strain evidence="1">ECLA1</strain>
    </source>
</reference>
<comment type="caution">
    <text evidence="1">The sequence shown here is derived from an EMBL/GenBank/DDBJ whole genome shotgun (WGS) entry which is preliminary data.</text>
</comment>
<accession>A0AAE1ALK5</accession>
<proteinExistence type="predicted"/>
<dbReference type="EMBL" id="JAWDGP010001628">
    <property type="protein sequence ID" value="KAK3789790.1"/>
    <property type="molecule type" value="Genomic_DNA"/>
</dbReference>